<reference evidence="2 3" key="1">
    <citation type="journal article" date="2019" name="Commun. Biol.">
        <title>The bagworm genome reveals a unique fibroin gene that provides high tensile strength.</title>
        <authorList>
            <person name="Kono N."/>
            <person name="Nakamura H."/>
            <person name="Ohtoshi R."/>
            <person name="Tomita M."/>
            <person name="Numata K."/>
            <person name="Arakawa K."/>
        </authorList>
    </citation>
    <scope>NUCLEOTIDE SEQUENCE [LARGE SCALE GENOMIC DNA]</scope>
</reference>
<name>A0A4C1ZL41_EUMVA</name>
<organism evidence="2 3">
    <name type="scientific">Eumeta variegata</name>
    <name type="common">Bagworm moth</name>
    <name type="synonym">Eumeta japonica</name>
    <dbReference type="NCBI Taxonomy" id="151549"/>
    <lineage>
        <taxon>Eukaryota</taxon>
        <taxon>Metazoa</taxon>
        <taxon>Ecdysozoa</taxon>
        <taxon>Arthropoda</taxon>
        <taxon>Hexapoda</taxon>
        <taxon>Insecta</taxon>
        <taxon>Pterygota</taxon>
        <taxon>Neoptera</taxon>
        <taxon>Endopterygota</taxon>
        <taxon>Lepidoptera</taxon>
        <taxon>Glossata</taxon>
        <taxon>Ditrysia</taxon>
        <taxon>Tineoidea</taxon>
        <taxon>Psychidae</taxon>
        <taxon>Oiketicinae</taxon>
        <taxon>Eumeta</taxon>
    </lineage>
</organism>
<proteinExistence type="predicted"/>
<evidence type="ECO:0000256" key="1">
    <source>
        <dbReference type="SAM" id="MobiDB-lite"/>
    </source>
</evidence>
<gene>
    <name evidence="2" type="ORF">EVAR_60351_1</name>
</gene>
<comment type="caution">
    <text evidence="2">The sequence shown here is derived from an EMBL/GenBank/DDBJ whole genome shotgun (WGS) entry which is preliminary data.</text>
</comment>
<dbReference type="EMBL" id="BGZK01001984">
    <property type="protein sequence ID" value="GBP89226.1"/>
    <property type="molecule type" value="Genomic_DNA"/>
</dbReference>
<accession>A0A4C1ZL41</accession>
<feature type="region of interest" description="Disordered" evidence="1">
    <location>
        <begin position="60"/>
        <end position="92"/>
    </location>
</feature>
<evidence type="ECO:0000313" key="3">
    <source>
        <dbReference type="Proteomes" id="UP000299102"/>
    </source>
</evidence>
<feature type="compositionally biased region" description="Basic and acidic residues" evidence="1">
    <location>
        <begin position="74"/>
        <end position="92"/>
    </location>
</feature>
<evidence type="ECO:0000313" key="2">
    <source>
        <dbReference type="EMBL" id="GBP89226.1"/>
    </source>
</evidence>
<keyword evidence="3" id="KW-1185">Reference proteome</keyword>
<protein>
    <submittedName>
        <fullName evidence="2">Uncharacterized protein</fullName>
    </submittedName>
</protein>
<dbReference type="Proteomes" id="UP000299102">
    <property type="component" value="Unassembled WGS sequence"/>
</dbReference>
<sequence>MKSRHGRAGALVRGTPEINAVRSTKQISASIKTDLLLTPLLRHIPAILFLTWTFRLCAPTPRGSEAADHRRRRRADDVRARQVDVLSEPRSE</sequence>
<dbReference type="AlphaFoldDB" id="A0A4C1ZL41"/>